<protein>
    <submittedName>
        <fullName evidence="1">Uncharacterized protein</fullName>
    </submittedName>
</protein>
<reference evidence="1 2" key="2">
    <citation type="journal article" date="2022" name="Mol. Ecol. Resour.">
        <title>The genomes of chicory, endive, great burdock and yacon provide insights into Asteraceae paleo-polyploidization history and plant inulin production.</title>
        <authorList>
            <person name="Fan W."/>
            <person name="Wang S."/>
            <person name="Wang H."/>
            <person name="Wang A."/>
            <person name="Jiang F."/>
            <person name="Liu H."/>
            <person name="Zhao H."/>
            <person name="Xu D."/>
            <person name="Zhang Y."/>
        </authorList>
    </citation>
    <scope>NUCLEOTIDE SEQUENCE [LARGE SCALE GENOMIC DNA]</scope>
    <source>
        <strain evidence="2">cv. Punajuju</strain>
        <tissue evidence="1">Leaves</tissue>
    </source>
</reference>
<evidence type="ECO:0000313" key="1">
    <source>
        <dbReference type="EMBL" id="KAI3788192.1"/>
    </source>
</evidence>
<proteinExistence type="predicted"/>
<organism evidence="1 2">
    <name type="scientific">Cichorium intybus</name>
    <name type="common">Chicory</name>
    <dbReference type="NCBI Taxonomy" id="13427"/>
    <lineage>
        <taxon>Eukaryota</taxon>
        <taxon>Viridiplantae</taxon>
        <taxon>Streptophyta</taxon>
        <taxon>Embryophyta</taxon>
        <taxon>Tracheophyta</taxon>
        <taxon>Spermatophyta</taxon>
        <taxon>Magnoliopsida</taxon>
        <taxon>eudicotyledons</taxon>
        <taxon>Gunneridae</taxon>
        <taxon>Pentapetalae</taxon>
        <taxon>asterids</taxon>
        <taxon>campanulids</taxon>
        <taxon>Asterales</taxon>
        <taxon>Asteraceae</taxon>
        <taxon>Cichorioideae</taxon>
        <taxon>Cichorieae</taxon>
        <taxon>Cichoriinae</taxon>
        <taxon>Cichorium</taxon>
    </lineage>
</organism>
<name>A0ACB9GXY9_CICIN</name>
<keyword evidence="2" id="KW-1185">Reference proteome</keyword>
<comment type="caution">
    <text evidence="1">The sequence shown here is derived from an EMBL/GenBank/DDBJ whole genome shotgun (WGS) entry which is preliminary data.</text>
</comment>
<dbReference type="EMBL" id="CM042009">
    <property type="protein sequence ID" value="KAI3788192.1"/>
    <property type="molecule type" value="Genomic_DNA"/>
</dbReference>
<dbReference type="Proteomes" id="UP001055811">
    <property type="component" value="Linkage Group LG01"/>
</dbReference>
<evidence type="ECO:0000313" key="2">
    <source>
        <dbReference type="Proteomes" id="UP001055811"/>
    </source>
</evidence>
<gene>
    <name evidence="1" type="ORF">L2E82_00921</name>
</gene>
<sequence>MPQIRSPAQSICFSLKSIWFACVSQNVPPSILPSSPSPTSPIQSTAIEPPKTKTVDSSRKRIWRLKESPPPPLQTRLAVSSLEKSKQFVDRATQADNRNGIGRGQEG</sequence>
<accession>A0ACB9GXY9</accession>
<reference evidence="2" key="1">
    <citation type="journal article" date="2022" name="Mol. Ecol. Resour.">
        <title>The genomes of chicory, endive, great burdock and yacon provide insights into Asteraceae palaeo-polyploidization history and plant inulin production.</title>
        <authorList>
            <person name="Fan W."/>
            <person name="Wang S."/>
            <person name="Wang H."/>
            <person name="Wang A."/>
            <person name="Jiang F."/>
            <person name="Liu H."/>
            <person name="Zhao H."/>
            <person name="Xu D."/>
            <person name="Zhang Y."/>
        </authorList>
    </citation>
    <scope>NUCLEOTIDE SEQUENCE [LARGE SCALE GENOMIC DNA]</scope>
    <source>
        <strain evidence="2">cv. Punajuju</strain>
    </source>
</reference>